<dbReference type="EMBL" id="CABPRJ010000822">
    <property type="protein sequence ID" value="VVC31272.1"/>
    <property type="molecule type" value="Genomic_DNA"/>
</dbReference>
<keyword evidence="2" id="KW-1185">Reference proteome</keyword>
<dbReference type="AlphaFoldDB" id="A0A5E4MPJ1"/>
<evidence type="ECO:0000313" key="2">
    <source>
        <dbReference type="Proteomes" id="UP000325440"/>
    </source>
</evidence>
<gene>
    <name evidence="1" type="ORF">CINCED_3A022713</name>
</gene>
<name>A0A5E4MPJ1_9HEMI</name>
<sequence length="229" mass="24613">MLPKFNFKFFGGNASEEPANPVQTTEQERVEVNANNVVVSEEETTEQNSEEEFVEVNSGDVVSYADEAMEQAPSKSGIVSYALLAAKGGTQALYATALVMGYTLKGISYFIAGASHVPYEMSKLIETHKDQQKTTVEGFENTTKHTVLVYAGGFFYGTSGAMYGLSYIPYCAGAVLLQVAYASDSANKYLSPEKIEEICAYTNSLLQSKPGSLEEINVNSAAPTATLAA</sequence>
<dbReference type="Proteomes" id="UP000325440">
    <property type="component" value="Unassembled WGS sequence"/>
</dbReference>
<dbReference type="OrthoDB" id="8348421at2759"/>
<protein>
    <submittedName>
        <fullName evidence="1">Uncharacterized protein</fullName>
    </submittedName>
</protein>
<proteinExistence type="predicted"/>
<organism evidence="1 2">
    <name type="scientific">Cinara cedri</name>
    <dbReference type="NCBI Taxonomy" id="506608"/>
    <lineage>
        <taxon>Eukaryota</taxon>
        <taxon>Metazoa</taxon>
        <taxon>Ecdysozoa</taxon>
        <taxon>Arthropoda</taxon>
        <taxon>Hexapoda</taxon>
        <taxon>Insecta</taxon>
        <taxon>Pterygota</taxon>
        <taxon>Neoptera</taxon>
        <taxon>Paraneoptera</taxon>
        <taxon>Hemiptera</taxon>
        <taxon>Sternorrhyncha</taxon>
        <taxon>Aphidomorpha</taxon>
        <taxon>Aphidoidea</taxon>
        <taxon>Aphididae</taxon>
        <taxon>Lachninae</taxon>
        <taxon>Cinara</taxon>
    </lineage>
</organism>
<accession>A0A5E4MPJ1</accession>
<reference evidence="1 2" key="1">
    <citation type="submission" date="2019-08" db="EMBL/GenBank/DDBJ databases">
        <authorList>
            <person name="Alioto T."/>
            <person name="Alioto T."/>
            <person name="Gomez Garrido J."/>
        </authorList>
    </citation>
    <scope>NUCLEOTIDE SEQUENCE [LARGE SCALE GENOMIC DNA]</scope>
</reference>
<evidence type="ECO:0000313" key="1">
    <source>
        <dbReference type="EMBL" id="VVC31272.1"/>
    </source>
</evidence>